<dbReference type="RefSeq" id="WP_168567543.1">
    <property type="nucleotide sequence ID" value="NZ_CP051167.1"/>
</dbReference>
<organism evidence="1 2">
    <name type="scientific">Oxynema aestuarii AP17</name>
    <dbReference type="NCBI Taxonomy" id="2064643"/>
    <lineage>
        <taxon>Bacteria</taxon>
        <taxon>Bacillati</taxon>
        <taxon>Cyanobacteriota</taxon>
        <taxon>Cyanophyceae</taxon>
        <taxon>Oscillatoriophycideae</taxon>
        <taxon>Oscillatoriales</taxon>
        <taxon>Oscillatoriaceae</taxon>
        <taxon>Oxynema</taxon>
        <taxon>Oxynema aestuarii</taxon>
    </lineage>
</organism>
<evidence type="ECO:0000313" key="2">
    <source>
        <dbReference type="Proteomes" id="UP000500857"/>
    </source>
</evidence>
<sequence>MSELPPLTEETLWDILNDNLDDETVNRLVWYYLGYRYDETTQSWDASQTDSLWQENYPEPPDFIASRPATVKLTRSIPKEHKQLLKEKLGFKGYKVGELIPRLTRRATMTNWLLSYMESA</sequence>
<name>A0A6H1TT47_9CYAN</name>
<dbReference type="AlphaFoldDB" id="A0A6H1TT47"/>
<accession>A0A6H1TT47</accession>
<evidence type="ECO:0000313" key="1">
    <source>
        <dbReference type="EMBL" id="QIZ69386.1"/>
    </source>
</evidence>
<dbReference type="Pfam" id="PF08853">
    <property type="entry name" value="DUF1823"/>
    <property type="match status" value="1"/>
</dbReference>
<dbReference type="KEGG" id="oxy:HCG48_01295"/>
<dbReference type="EMBL" id="CP051167">
    <property type="protein sequence ID" value="QIZ69386.1"/>
    <property type="molecule type" value="Genomic_DNA"/>
</dbReference>
<dbReference type="InterPro" id="IPR014952">
    <property type="entry name" value="DUF1823"/>
</dbReference>
<protein>
    <submittedName>
        <fullName evidence="1">DUF1823 family protein</fullName>
    </submittedName>
</protein>
<reference evidence="1 2" key="1">
    <citation type="submission" date="2020-04" db="EMBL/GenBank/DDBJ databases">
        <authorList>
            <person name="Basu S."/>
            <person name="Maruthanayagam V."/>
            <person name="Chakraborty S."/>
            <person name="Pramanik A."/>
            <person name="Mukherjee J."/>
            <person name="Brink B."/>
        </authorList>
    </citation>
    <scope>NUCLEOTIDE SEQUENCE [LARGE SCALE GENOMIC DNA]</scope>
    <source>
        <strain evidence="1 2">AP17</strain>
    </source>
</reference>
<dbReference type="Gene3D" id="1.10.418.90">
    <property type="entry name" value="Protein of unknown function DUF1823"/>
    <property type="match status" value="1"/>
</dbReference>
<keyword evidence="2" id="KW-1185">Reference proteome</keyword>
<proteinExistence type="predicted"/>
<dbReference type="Proteomes" id="UP000500857">
    <property type="component" value="Chromosome"/>
</dbReference>
<gene>
    <name evidence="1" type="ORF">HCG48_01295</name>
</gene>